<dbReference type="AlphaFoldDB" id="W1PNV7"/>
<dbReference type="Proteomes" id="UP000017836">
    <property type="component" value="Unassembled WGS sequence"/>
</dbReference>
<dbReference type="Gramene" id="ERN09738">
    <property type="protein sequence ID" value="ERN09738"/>
    <property type="gene ID" value="AMTR_s00029p00231350"/>
</dbReference>
<accession>W1PNV7</accession>
<organism evidence="2 3">
    <name type="scientific">Amborella trichopoda</name>
    <dbReference type="NCBI Taxonomy" id="13333"/>
    <lineage>
        <taxon>Eukaryota</taxon>
        <taxon>Viridiplantae</taxon>
        <taxon>Streptophyta</taxon>
        <taxon>Embryophyta</taxon>
        <taxon>Tracheophyta</taxon>
        <taxon>Spermatophyta</taxon>
        <taxon>Magnoliopsida</taxon>
        <taxon>Amborellales</taxon>
        <taxon>Amborellaceae</taxon>
        <taxon>Amborella</taxon>
    </lineage>
</organism>
<reference evidence="3" key="1">
    <citation type="journal article" date="2013" name="Science">
        <title>The Amborella genome and the evolution of flowering plants.</title>
        <authorList>
            <consortium name="Amborella Genome Project"/>
        </authorList>
    </citation>
    <scope>NUCLEOTIDE SEQUENCE [LARGE SCALE GENOMIC DNA]</scope>
</reference>
<proteinExistence type="predicted"/>
<dbReference type="PANTHER" id="PTHR34461">
    <property type="entry name" value="EXPRESSED PROTEIN"/>
    <property type="match status" value="1"/>
</dbReference>
<keyword evidence="3" id="KW-1185">Reference proteome</keyword>
<evidence type="ECO:0000313" key="3">
    <source>
        <dbReference type="Proteomes" id="UP000017836"/>
    </source>
</evidence>
<name>W1PNV7_AMBTC</name>
<feature type="compositionally biased region" description="Low complexity" evidence="1">
    <location>
        <begin position="913"/>
        <end position="934"/>
    </location>
</feature>
<protein>
    <submittedName>
        <fullName evidence="2">Uncharacterized protein</fullName>
    </submittedName>
</protein>
<evidence type="ECO:0000313" key="2">
    <source>
        <dbReference type="EMBL" id="ERN09738.1"/>
    </source>
</evidence>
<dbReference type="PANTHER" id="PTHR34461:SF2">
    <property type="entry name" value="EXPRESSED PROTEIN"/>
    <property type="match status" value="1"/>
</dbReference>
<evidence type="ECO:0000256" key="1">
    <source>
        <dbReference type="SAM" id="MobiDB-lite"/>
    </source>
</evidence>
<feature type="region of interest" description="Disordered" evidence="1">
    <location>
        <begin position="901"/>
        <end position="950"/>
    </location>
</feature>
<sequence>MMWQQKKSKSGVTSTGSSAELAHYNPVHFIQTITRGEVVKVINTGPYGKPPFKFREVAAIYRNGDSSIKRDCLNFPPSRNLRETNVSQSRSCDGITHGYDTSELKHSPLNVDHKIDNIHHACDDYYSDDDISNGLTLRELQKMCKAKLRKIGPPSCSKSSLRSDQNNDNIDVMNVSTNFQDYSHLEDPPKKRNCAFIESHEDDSDLETLGSWTAKVSKKFKAKMSSAPTDSNYSMKVQIKRECPSPNKDEMMNGINDSCISYSDYPMKAQIKKEFPSFDENEVIRVRDDNFTSDCSVSLGFSDQPPEVAMGTNIVDSLGGEPSMGTNIAIDCLTSKLPSEAGEVPELAPQITSGASSFHYFERINSEEESQSEVLQSLGDYAVRTNIGDSLGGERGMGTNISIDCLVSKIPGEAGEAPELAPQIASGASSLHCFERINFEEESQSEVLQSLGDYTVRTNIGDSLGGEPGMGTNISIDCLVSKIPCEVGEAPELAPQIASGASSFDCSECINFEEEIQSEALQSSGDCVMILEREASPSIDRSTAVAVSSLNCSLSQEEHPCEVLQRSGDCAIILEQEDSLALDADTTKTAGSESCGLSQEEYECEMLYSSGDCARILERGSSLQMNGVTETDSSESFNLPQKEHQSEVLQRTVDCAVFLEREASVSIVQGLTETSGSERCYLPQEEHKCHILQSSGVCAGILEREDSLSMDQSTTKSIYSEGCNLPQEEHQFEMLKSSGDCAVILEREASHQYEMLQSSGDCAMILEREASGDCAGILEREDSLSMDQNTAKSIYSEGCNLPQEVHQFEMLQSSGDCAVILERKASHSVDRGTAETVDLDHQSVDYQPSCCQEGSFHSSTDVGYTFEEFCRSIDALGVESFGLKPYRRKRIYFRKANDDKTAPTEAGMENFESSSDSINKLSKSASSSSPSKCSSPHKEDNSPTSSEFHKINSGPSTLKGILKSSSPSSVASYACSLCDSVGLEAKKAIAFSQRQMHDIESLTMKLVKELKSMRNIVESLLPEEWPDLSSKHIYNGMKNATFNASETEETARKWLSMMSKDCNRFCKIMRSRERKGAPINGYHKVQKRITFADEAGGKLCHVRVFEDYPFDDL</sequence>
<dbReference type="eggNOG" id="ENOG502QVTI">
    <property type="taxonomic scope" value="Eukaryota"/>
</dbReference>
<dbReference type="EMBL" id="KI392980">
    <property type="protein sequence ID" value="ERN09738.1"/>
    <property type="molecule type" value="Genomic_DNA"/>
</dbReference>
<dbReference type="HOGENOM" id="CLU_281488_0_0_1"/>
<gene>
    <name evidence="2" type="ORF">AMTR_s00029p00231350</name>
</gene>